<feature type="compositionally biased region" description="Basic residues" evidence="1">
    <location>
        <begin position="199"/>
        <end position="212"/>
    </location>
</feature>
<feature type="region of interest" description="Disordered" evidence="1">
    <location>
        <begin position="543"/>
        <end position="566"/>
    </location>
</feature>
<feature type="compositionally biased region" description="Acidic residues" evidence="1">
    <location>
        <begin position="509"/>
        <end position="519"/>
    </location>
</feature>
<feature type="compositionally biased region" description="Basic and acidic residues" evidence="1">
    <location>
        <begin position="78"/>
        <end position="90"/>
    </location>
</feature>
<dbReference type="AlphaFoldDB" id="A0A9Q1ARG1"/>
<feature type="region of interest" description="Disordered" evidence="1">
    <location>
        <begin position="1"/>
        <end position="161"/>
    </location>
</feature>
<protein>
    <submittedName>
        <fullName evidence="2">Uncharacterized protein</fullName>
    </submittedName>
</protein>
<gene>
    <name evidence="2" type="ORF">JRQ81_010349</name>
</gene>
<name>A0A9Q1ARG1_9SAUR</name>
<dbReference type="EMBL" id="JAPFRF010000021">
    <property type="protein sequence ID" value="KAJ7305983.1"/>
    <property type="molecule type" value="Genomic_DNA"/>
</dbReference>
<feature type="region of interest" description="Disordered" evidence="1">
    <location>
        <begin position="173"/>
        <end position="247"/>
    </location>
</feature>
<proteinExistence type="predicted"/>
<evidence type="ECO:0000313" key="3">
    <source>
        <dbReference type="Proteomes" id="UP001142489"/>
    </source>
</evidence>
<comment type="caution">
    <text evidence="2">The sequence shown here is derived from an EMBL/GenBank/DDBJ whole genome shotgun (WGS) entry which is preliminary data.</text>
</comment>
<sequence length="566" mass="62964">MAKKGKVEEKGGKGKDAKKTKKEAVSDSEEITDAEVTNTEESEMGSEMVEEEEEEEESEDDPKKKKGRDKKAMAKGGKKGDKGKKGGKEEEGQEETSGKTKKKQMKGASKLVMGLATEDAKKKKGAKKDQGKSQLKGATKATATAKPEAEAEGAVLKKQRSLKSTSKLFMGFRGMVPKKNPKKGQFKNTSRFFWGLRKQSTKRKAKKKKNRGVLKSTSNLMMRFKELGKKKKKTREGPSGSTAKKPSYVLIRLGGGKVAEKKDKGGGFFGGLFRKKSRPNENFKPRAQVVSKVASATAWLTRRFLSKQRRSSSEPRVRDESWLSRIGAKKLPFPSGDEVMRHRANMRQTPERSALYQEPQEEFSYWDPVALTPLESHQGFREDDHYSPQPSGQYGYGDEGYAGNPLDEGYGPEEEQVDYYNQNQFDGRHYDDQGFEPVTGYLPYDPYGGFGNSYEEPPGVGGLGYKGAEEVAYPDDESYAQHEVSYSEHGWLPETQSYNPYAQPLADIAETDETEEEAEGPPSGSLGPFFLWAARWGRRLAAQGASEQDVPPVPQASSEAVWQRQT</sequence>
<feature type="compositionally biased region" description="Basic and acidic residues" evidence="1">
    <location>
        <begin position="1"/>
        <end position="25"/>
    </location>
</feature>
<organism evidence="2 3">
    <name type="scientific">Phrynocephalus forsythii</name>
    <dbReference type="NCBI Taxonomy" id="171643"/>
    <lineage>
        <taxon>Eukaryota</taxon>
        <taxon>Metazoa</taxon>
        <taxon>Chordata</taxon>
        <taxon>Craniata</taxon>
        <taxon>Vertebrata</taxon>
        <taxon>Euteleostomi</taxon>
        <taxon>Lepidosauria</taxon>
        <taxon>Squamata</taxon>
        <taxon>Bifurcata</taxon>
        <taxon>Unidentata</taxon>
        <taxon>Episquamata</taxon>
        <taxon>Toxicofera</taxon>
        <taxon>Iguania</taxon>
        <taxon>Acrodonta</taxon>
        <taxon>Agamidae</taxon>
        <taxon>Agaminae</taxon>
        <taxon>Phrynocephalus</taxon>
    </lineage>
</organism>
<feature type="compositionally biased region" description="Low complexity" evidence="1">
    <location>
        <begin position="136"/>
        <end position="146"/>
    </location>
</feature>
<feature type="compositionally biased region" description="Acidic residues" evidence="1">
    <location>
        <begin position="26"/>
        <end position="60"/>
    </location>
</feature>
<feature type="region of interest" description="Disordered" evidence="1">
    <location>
        <begin position="378"/>
        <end position="413"/>
    </location>
</feature>
<feature type="region of interest" description="Disordered" evidence="1">
    <location>
        <begin position="475"/>
        <end position="527"/>
    </location>
</feature>
<evidence type="ECO:0000256" key="1">
    <source>
        <dbReference type="SAM" id="MobiDB-lite"/>
    </source>
</evidence>
<accession>A0A9Q1ARG1</accession>
<keyword evidence="3" id="KW-1185">Reference proteome</keyword>
<dbReference type="Proteomes" id="UP001142489">
    <property type="component" value="Unassembled WGS sequence"/>
</dbReference>
<feature type="compositionally biased region" description="Polar residues" evidence="1">
    <location>
        <begin position="555"/>
        <end position="566"/>
    </location>
</feature>
<dbReference type="OrthoDB" id="8182952at2759"/>
<reference evidence="2" key="1">
    <citation type="journal article" date="2023" name="DNA Res.">
        <title>Chromosome-level genome assembly of Phrynocephalus forsythii using third-generation DNA sequencing and Hi-C analysis.</title>
        <authorList>
            <person name="Qi Y."/>
            <person name="Zhao W."/>
            <person name="Zhao Y."/>
            <person name="Niu C."/>
            <person name="Cao S."/>
            <person name="Zhang Y."/>
        </authorList>
    </citation>
    <scope>NUCLEOTIDE SEQUENCE</scope>
    <source>
        <tissue evidence="2">Muscle</tissue>
    </source>
</reference>
<evidence type="ECO:0000313" key="2">
    <source>
        <dbReference type="EMBL" id="KAJ7305983.1"/>
    </source>
</evidence>